<keyword evidence="6" id="KW-0805">Transcription regulation</keyword>
<evidence type="ECO:0000256" key="2">
    <source>
        <dbReference type="ARBA" id="ARBA00022723"/>
    </source>
</evidence>
<dbReference type="InterPro" id="IPR036236">
    <property type="entry name" value="Znf_C2H2_sf"/>
</dbReference>
<keyword evidence="4 9" id="KW-0863">Zinc-finger</keyword>
<dbReference type="PROSITE" id="PS50157">
    <property type="entry name" value="ZINC_FINGER_C2H2_2"/>
    <property type="match status" value="3"/>
</dbReference>
<dbReference type="RefSeq" id="XP_064075905.1">
    <property type="nucleotide sequence ID" value="XM_064219835.1"/>
</dbReference>
<dbReference type="RefSeq" id="XP_064075897.1">
    <property type="nucleotide sequence ID" value="XM_064219827.1"/>
</dbReference>
<keyword evidence="5" id="KW-0862">Zinc</keyword>
<evidence type="ECO:0000313" key="13">
    <source>
        <dbReference type="RefSeq" id="XP_064075697.1"/>
    </source>
</evidence>
<feature type="region of interest" description="Disordered" evidence="10">
    <location>
        <begin position="130"/>
        <end position="152"/>
    </location>
</feature>
<sequence>MSDLYSDKTSKKKNGNAMTNIICICMYITYARRRERPSPASPAGAKKYACASCAARFHTTSNLRSHERRAHRPPDQRYACARCERRFHDRTKLRRHLDAHDHVKRFKCDHCLARFSRRCHWKRHLERQHAVSVPPQRPGRRPTRLLLGEQPQ</sequence>
<evidence type="ECO:0000313" key="18">
    <source>
        <dbReference type="RefSeq" id="XP_064075897.1"/>
    </source>
</evidence>
<dbReference type="RefSeq" id="XP_064075697.1">
    <property type="nucleotide sequence ID" value="XM_064219627.1"/>
</dbReference>
<gene>
    <name evidence="19" type="primary">LOC135194413</name>
    <name evidence="13" type="synonym">LOC135194313</name>
    <name evidence="14" type="synonym">LOC135194314</name>
    <name evidence="15" type="synonym">LOC135194315</name>
    <name evidence="16" type="synonym">LOC135194316</name>
    <name evidence="17" type="synonym">LOC135194317</name>
    <name evidence="18" type="synonym">LOC135194411</name>
    <name evidence="20" type="synonym">LOC135194414</name>
    <name evidence="21" type="synonym">LOC135194415</name>
    <name evidence="22" type="synonym">LOC135194416</name>
    <name evidence="23" type="synonym">LOC135194417</name>
</gene>
<evidence type="ECO:0000256" key="3">
    <source>
        <dbReference type="ARBA" id="ARBA00022737"/>
    </source>
</evidence>
<dbReference type="PANTHER" id="PTHR47772">
    <property type="entry name" value="ZINC FINGER PROTEIN 200"/>
    <property type="match status" value="1"/>
</dbReference>
<evidence type="ECO:0000313" key="16">
    <source>
        <dbReference type="RefSeq" id="XP_064075700.1"/>
    </source>
</evidence>
<evidence type="ECO:0000259" key="11">
    <source>
        <dbReference type="PROSITE" id="PS50157"/>
    </source>
</evidence>
<evidence type="ECO:0000256" key="5">
    <source>
        <dbReference type="ARBA" id="ARBA00022833"/>
    </source>
</evidence>
<dbReference type="SUPFAM" id="SSF57667">
    <property type="entry name" value="beta-beta-alpha zinc fingers"/>
    <property type="match status" value="2"/>
</dbReference>
<dbReference type="PANTHER" id="PTHR47772:SF13">
    <property type="entry name" value="GASTRULA ZINC FINGER PROTEIN XLCGF49.1-LIKE-RELATED"/>
    <property type="match status" value="1"/>
</dbReference>
<evidence type="ECO:0000313" key="20">
    <source>
        <dbReference type="RefSeq" id="XP_064075901.1"/>
    </source>
</evidence>
<feature type="domain" description="C2H2-type" evidence="11">
    <location>
        <begin position="106"/>
        <end position="134"/>
    </location>
</feature>
<evidence type="ECO:0000313" key="23">
    <source>
        <dbReference type="RefSeq" id="XP_064075905.1"/>
    </source>
</evidence>
<evidence type="ECO:0000313" key="19">
    <source>
        <dbReference type="RefSeq" id="XP_064075900.1"/>
    </source>
</evidence>
<evidence type="ECO:0000256" key="1">
    <source>
        <dbReference type="ARBA" id="ARBA00004123"/>
    </source>
</evidence>
<organism evidence="12 19">
    <name type="scientific">Vanessa tameamea</name>
    <name type="common">Kamehameha butterfly</name>
    <dbReference type="NCBI Taxonomy" id="334116"/>
    <lineage>
        <taxon>Eukaryota</taxon>
        <taxon>Metazoa</taxon>
        <taxon>Ecdysozoa</taxon>
        <taxon>Arthropoda</taxon>
        <taxon>Hexapoda</taxon>
        <taxon>Insecta</taxon>
        <taxon>Pterygota</taxon>
        <taxon>Neoptera</taxon>
        <taxon>Endopterygota</taxon>
        <taxon>Lepidoptera</taxon>
        <taxon>Glossata</taxon>
        <taxon>Ditrysia</taxon>
        <taxon>Papilionoidea</taxon>
        <taxon>Nymphalidae</taxon>
        <taxon>Nymphalinae</taxon>
        <taxon>Vanessa</taxon>
    </lineage>
</organism>
<dbReference type="Gene3D" id="3.30.160.60">
    <property type="entry name" value="Classic Zinc Finger"/>
    <property type="match status" value="2"/>
</dbReference>
<evidence type="ECO:0000256" key="9">
    <source>
        <dbReference type="PROSITE-ProRule" id="PRU00042"/>
    </source>
</evidence>
<dbReference type="RefSeq" id="XP_064075901.1">
    <property type="nucleotide sequence ID" value="XM_064219831.1"/>
</dbReference>
<feature type="domain" description="C2H2-type" evidence="11">
    <location>
        <begin position="78"/>
        <end position="105"/>
    </location>
</feature>
<evidence type="ECO:0000313" key="17">
    <source>
        <dbReference type="RefSeq" id="XP_064075701.1"/>
    </source>
</evidence>
<dbReference type="InterPro" id="IPR050636">
    <property type="entry name" value="C2H2-ZF_domain-containing"/>
</dbReference>
<dbReference type="GeneID" id="135194413"/>
<evidence type="ECO:0000256" key="10">
    <source>
        <dbReference type="SAM" id="MobiDB-lite"/>
    </source>
</evidence>
<evidence type="ECO:0000313" key="12">
    <source>
        <dbReference type="Proteomes" id="UP001652626"/>
    </source>
</evidence>
<evidence type="ECO:0000256" key="7">
    <source>
        <dbReference type="ARBA" id="ARBA00023163"/>
    </source>
</evidence>
<evidence type="ECO:0000313" key="21">
    <source>
        <dbReference type="RefSeq" id="XP_064075903.1"/>
    </source>
</evidence>
<reference evidence="13 14" key="1">
    <citation type="submission" date="2025-05" db="UniProtKB">
        <authorList>
            <consortium name="RefSeq"/>
        </authorList>
    </citation>
    <scope>IDENTIFICATION</scope>
    <source>
        <tissue evidence="13 14">Whole body</tissue>
    </source>
</reference>
<dbReference type="RefSeq" id="XP_064075904.1">
    <property type="nucleotide sequence ID" value="XM_064219834.1"/>
</dbReference>
<evidence type="ECO:0000256" key="4">
    <source>
        <dbReference type="ARBA" id="ARBA00022771"/>
    </source>
</evidence>
<dbReference type="RefSeq" id="XP_064075700.1">
    <property type="nucleotide sequence ID" value="XM_064219630.1"/>
</dbReference>
<protein>
    <submittedName>
        <fullName evidence="13 14">Zinc finger protein 668-like</fullName>
    </submittedName>
</protein>
<evidence type="ECO:0000313" key="15">
    <source>
        <dbReference type="RefSeq" id="XP_064075699.1"/>
    </source>
</evidence>
<dbReference type="RefSeq" id="XP_064075900.1">
    <property type="nucleotide sequence ID" value="XM_064219830.1"/>
</dbReference>
<keyword evidence="8" id="KW-0539">Nucleus</keyword>
<dbReference type="RefSeq" id="XP_064075698.1">
    <property type="nucleotide sequence ID" value="XM_064219628.1"/>
</dbReference>
<feature type="domain" description="C2H2-type" evidence="11">
    <location>
        <begin position="48"/>
        <end position="76"/>
    </location>
</feature>
<dbReference type="RefSeq" id="XP_064075699.1">
    <property type="nucleotide sequence ID" value="XM_064219629.1"/>
</dbReference>
<dbReference type="PROSITE" id="PS00028">
    <property type="entry name" value="ZINC_FINGER_C2H2_1"/>
    <property type="match status" value="3"/>
</dbReference>
<dbReference type="RefSeq" id="XP_064075701.1">
    <property type="nucleotide sequence ID" value="XM_064219631.1"/>
</dbReference>
<dbReference type="Proteomes" id="UP001652626">
    <property type="component" value="Chromosome 29"/>
</dbReference>
<proteinExistence type="predicted"/>
<comment type="subcellular location">
    <subcellularLocation>
        <location evidence="1">Nucleus</location>
    </subcellularLocation>
</comment>
<accession>A0ABM4AX68</accession>
<keyword evidence="7" id="KW-0804">Transcription</keyword>
<name>A0ABM4AX68_VANTA</name>
<evidence type="ECO:0000256" key="8">
    <source>
        <dbReference type="ARBA" id="ARBA00023242"/>
    </source>
</evidence>
<dbReference type="RefSeq" id="XP_064075903.1">
    <property type="nucleotide sequence ID" value="XM_064219833.1"/>
</dbReference>
<evidence type="ECO:0000313" key="14">
    <source>
        <dbReference type="RefSeq" id="XP_064075698.1"/>
    </source>
</evidence>
<dbReference type="InterPro" id="IPR013087">
    <property type="entry name" value="Znf_C2H2_type"/>
</dbReference>
<dbReference type="SMART" id="SM00355">
    <property type="entry name" value="ZnF_C2H2"/>
    <property type="match status" value="3"/>
</dbReference>
<keyword evidence="3" id="KW-0677">Repeat</keyword>
<evidence type="ECO:0000256" key="6">
    <source>
        <dbReference type="ARBA" id="ARBA00023015"/>
    </source>
</evidence>
<evidence type="ECO:0000313" key="22">
    <source>
        <dbReference type="RefSeq" id="XP_064075904.1"/>
    </source>
</evidence>
<keyword evidence="2" id="KW-0479">Metal-binding</keyword>
<keyword evidence="12" id="KW-1185">Reference proteome</keyword>